<protein>
    <recommendedName>
        <fullName evidence="3">Substrate of the Dot/Icm secretion system</fullName>
    </recommendedName>
</protein>
<reference evidence="1 2" key="1">
    <citation type="journal article" date="2024" name="Pathogens">
        <title>Characterization of a Novel Species of Legionella Isolated from a Healthcare Facility: Legionella resiliens sp. nov.</title>
        <authorList>
            <person name="Cristino S."/>
            <person name="Pascale M.R."/>
            <person name="Marino F."/>
            <person name="Derelitto C."/>
            <person name="Salaris S."/>
            <person name="Orsini M."/>
            <person name="Squarzoni S."/>
            <person name="Grottola A."/>
            <person name="Girolamini L."/>
        </authorList>
    </citation>
    <scope>NUCLEOTIDE SEQUENCE [LARGE SCALE GENOMIC DNA]</scope>
    <source>
        <strain evidence="1 2">8cVS16</strain>
    </source>
</reference>
<keyword evidence="2" id="KW-1185">Reference proteome</keyword>
<dbReference type="Proteomes" id="UP001320170">
    <property type="component" value="Unassembled WGS sequence"/>
</dbReference>
<gene>
    <name evidence="1" type="ORF">LXO92_04310</name>
</gene>
<sequence>MEKFYKDVKELDYKYGYSQKHLAGRAAFALETEFRALLAEDEKNPNSSSLKAQQKLIQDALDIVTKYEKAMKVAPGTVNEFKLFINQFFGKELFKSKGSVFSESYKANKDEKEDVQAVAGNFKKYKDELENTKISTDVANEDFVKKM</sequence>
<comment type="caution">
    <text evidence="1">The sequence shown here is derived from an EMBL/GenBank/DDBJ whole genome shotgun (WGS) entry which is preliminary data.</text>
</comment>
<organism evidence="1 2">
    <name type="scientific">Legionella resiliens</name>
    <dbReference type="NCBI Taxonomy" id="2905958"/>
    <lineage>
        <taxon>Bacteria</taxon>
        <taxon>Pseudomonadati</taxon>
        <taxon>Pseudomonadota</taxon>
        <taxon>Gammaproteobacteria</taxon>
        <taxon>Legionellales</taxon>
        <taxon>Legionellaceae</taxon>
        <taxon>Legionella</taxon>
    </lineage>
</organism>
<proteinExistence type="predicted"/>
<evidence type="ECO:0000313" key="1">
    <source>
        <dbReference type="EMBL" id="MCE3531596.1"/>
    </source>
</evidence>
<evidence type="ECO:0008006" key="3">
    <source>
        <dbReference type="Google" id="ProtNLM"/>
    </source>
</evidence>
<name>A0ABS8X1F2_9GAMM</name>
<evidence type="ECO:0000313" key="2">
    <source>
        <dbReference type="Proteomes" id="UP001320170"/>
    </source>
</evidence>
<dbReference type="EMBL" id="JAJTND010000003">
    <property type="protein sequence ID" value="MCE3531596.1"/>
    <property type="molecule type" value="Genomic_DNA"/>
</dbReference>
<dbReference type="RefSeq" id="WP_232890438.1">
    <property type="nucleotide sequence ID" value="NZ_JAJSPM010000003.1"/>
</dbReference>
<accession>A0ABS8X1F2</accession>